<sequence length="179" mass="20817">MRSYFARHWPLFQSIREARYERLTPSSDHPSPLPCNAACSLRQARFHPPWVKVCRLLKTFLPKERTMKPIQPAIKNKLIQSIYELNAAFDHFSQGEAGIEGDTLWGRIVAAILTRHDEAKALHHNNHPRPIWKLHIDDFFFYYQLLPQLVKVGDIVGTRSQAIFEPTQDLLAEFTTELE</sequence>
<gene>
    <name evidence="1" type="ORF">Pr1d_32890</name>
</gene>
<evidence type="ECO:0000313" key="2">
    <source>
        <dbReference type="Proteomes" id="UP000323917"/>
    </source>
</evidence>
<keyword evidence="2" id="KW-1185">Reference proteome</keyword>
<dbReference type="Proteomes" id="UP000323917">
    <property type="component" value="Chromosome"/>
</dbReference>
<dbReference type="KEGG" id="bgok:Pr1d_32890"/>
<organism evidence="1 2">
    <name type="scientific">Bythopirellula goksoeyrii</name>
    <dbReference type="NCBI Taxonomy" id="1400387"/>
    <lineage>
        <taxon>Bacteria</taxon>
        <taxon>Pseudomonadati</taxon>
        <taxon>Planctomycetota</taxon>
        <taxon>Planctomycetia</taxon>
        <taxon>Pirellulales</taxon>
        <taxon>Lacipirellulaceae</taxon>
        <taxon>Bythopirellula</taxon>
    </lineage>
</organism>
<dbReference type="EMBL" id="CP042913">
    <property type="protein sequence ID" value="QEG35980.1"/>
    <property type="molecule type" value="Genomic_DNA"/>
</dbReference>
<dbReference type="AlphaFoldDB" id="A0A5B9QEC3"/>
<name>A0A5B9QEC3_9BACT</name>
<evidence type="ECO:0000313" key="1">
    <source>
        <dbReference type="EMBL" id="QEG35980.1"/>
    </source>
</evidence>
<protein>
    <submittedName>
        <fullName evidence="1">Uncharacterized protein</fullName>
    </submittedName>
</protein>
<accession>A0A5B9QEC3</accession>
<proteinExistence type="predicted"/>
<reference evidence="1 2" key="1">
    <citation type="submission" date="2019-08" db="EMBL/GenBank/DDBJ databases">
        <title>Deep-cultivation of Planctomycetes and their phenomic and genomic characterization uncovers novel biology.</title>
        <authorList>
            <person name="Wiegand S."/>
            <person name="Jogler M."/>
            <person name="Boedeker C."/>
            <person name="Pinto D."/>
            <person name="Vollmers J."/>
            <person name="Rivas-Marin E."/>
            <person name="Kohn T."/>
            <person name="Peeters S.H."/>
            <person name="Heuer A."/>
            <person name="Rast P."/>
            <person name="Oberbeckmann S."/>
            <person name="Bunk B."/>
            <person name="Jeske O."/>
            <person name="Meyerdierks A."/>
            <person name="Storesund J.E."/>
            <person name="Kallscheuer N."/>
            <person name="Luecker S."/>
            <person name="Lage O.M."/>
            <person name="Pohl T."/>
            <person name="Merkel B.J."/>
            <person name="Hornburger P."/>
            <person name="Mueller R.-W."/>
            <person name="Bruemmer F."/>
            <person name="Labrenz M."/>
            <person name="Spormann A.M."/>
            <person name="Op den Camp H."/>
            <person name="Overmann J."/>
            <person name="Amann R."/>
            <person name="Jetten M.S.M."/>
            <person name="Mascher T."/>
            <person name="Medema M.H."/>
            <person name="Devos D.P."/>
            <person name="Kaster A.-K."/>
            <person name="Ovreas L."/>
            <person name="Rohde M."/>
            <person name="Galperin M.Y."/>
            <person name="Jogler C."/>
        </authorList>
    </citation>
    <scope>NUCLEOTIDE SEQUENCE [LARGE SCALE GENOMIC DNA]</scope>
    <source>
        <strain evidence="1 2">Pr1d</strain>
    </source>
</reference>